<dbReference type="InterPro" id="IPR019734">
    <property type="entry name" value="TPR_rpt"/>
</dbReference>
<name>A0ABR0UMT7_REHGL</name>
<proteinExistence type="predicted"/>
<gene>
    <name evidence="5" type="ORF">DH2020_042652</name>
</gene>
<feature type="domain" description="Thioredoxin" evidence="4">
    <location>
        <begin position="186"/>
        <end position="313"/>
    </location>
</feature>
<dbReference type="EMBL" id="JABTTQ020002520">
    <property type="protein sequence ID" value="KAK6123599.1"/>
    <property type="molecule type" value="Genomic_DNA"/>
</dbReference>
<keyword evidence="2" id="KW-0802">TPR repeat</keyword>
<dbReference type="Gene3D" id="1.25.40.10">
    <property type="entry name" value="Tetratricopeptide repeat domain"/>
    <property type="match status" value="1"/>
</dbReference>
<evidence type="ECO:0000259" key="4">
    <source>
        <dbReference type="PROSITE" id="PS51352"/>
    </source>
</evidence>
<protein>
    <recommendedName>
        <fullName evidence="4">Thioredoxin domain-containing protein</fullName>
    </recommendedName>
</protein>
<organism evidence="5 6">
    <name type="scientific">Rehmannia glutinosa</name>
    <name type="common">Chinese foxglove</name>
    <dbReference type="NCBI Taxonomy" id="99300"/>
    <lineage>
        <taxon>Eukaryota</taxon>
        <taxon>Viridiplantae</taxon>
        <taxon>Streptophyta</taxon>
        <taxon>Embryophyta</taxon>
        <taxon>Tracheophyta</taxon>
        <taxon>Spermatophyta</taxon>
        <taxon>Magnoliopsida</taxon>
        <taxon>eudicotyledons</taxon>
        <taxon>Gunneridae</taxon>
        <taxon>Pentapetalae</taxon>
        <taxon>asterids</taxon>
        <taxon>lamiids</taxon>
        <taxon>Lamiales</taxon>
        <taxon>Orobanchaceae</taxon>
        <taxon>Rehmannieae</taxon>
        <taxon>Rehmannia</taxon>
    </lineage>
</organism>
<dbReference type="PROSITE" id="PS00194">
    <property type="entry name" value="THIOREDOXIN_1"/>
    <property type="match status" value="1"/>
</dbReference>
<evidence type="ECO:0000313" key="6">
    <source>
        <dbReference type="Proteomes" id="UP001318860"/>
    </source>
</evidence>
<dbReference type="InterPro" id="IPR036249">
    <property type="entry name" value="Thioredoxin-like_sf"/>
</dbReference>
<dbReference type="PANTHER" id="PTHR45883">
    <property type="entry name" value="HSC70-INTERACTING PROTEIN"/>
    <property type="match status" value="1"/>
</dbReference>
<accession>A0ABR0UMT7</accession>
<reference evidence="5 6" key="1">
    <citation type="journal article" date="2021" name="Comput. Struct. Biotechnol. J.">
        <title>De novo genome assembly of the potent medicinal plant Rehmannia glutinosa using nanopore technology.</title>
        <authorList>
            <person name="Ma L."/>
            <person name="Dong C."/>
            <person name="Song C."/>
            <person name="Wang X."/>
            <person name="Zheng X."/>
            <person name="Niu Y."/>
            <person name="Chen S."/>
            <person name="Feng W."/>
        </authorList>
    </citation>
    <scope>NUCLEOTIDE SEQUENCE [LARGE SCALE GENOMIC DNA]</scope>
    <source>
        <strain evidence="5">DH-2019</strain>
    </source>
</reference>
<dbReference type="CDD" id="cd02947">
    <property type="entry name" value="TRX_family"/>
    <property type="match status" value="1"/>
</dbReference>
<dbReference type="PANTHER" id="PTHR45883:SF7">
    <property type="entry name" value="TPR REPEAT-CONTAINING THIOREDOXIN TDX"/>
    <property type="match status" value="1"/>
</dbReference>
<dbReference type="Proteomes" id="UP001318860">
    <property type="component" value="Unassembled WGS sequence"/>
</dbReference>
<evidence type="ECO:0000256" key="1">
    <source>
        <dbReference type="ARBA" id="ARBA00022737"/>
    </source>
</evidence>
<feature type="compositionally biased region" description="Acidic residues" evidence="3">
    <location>
        <begin position="18"/>
        <end position="46"/>
    </location>
</feature>
<dbReference type="InterPro" id="IPR013766">
    <property type="entry name" value="Thioredoxin_domain"/>
</dbReference>
<evidence type="ECO:0000256" key="2">
    <source>
        <dbReference type="ARBA" id="ARBA00022803"/>
    </source>
</evidence>
<keyword evidence="1" id="KW-0677">Repeat</keyword>
<evidence type="ECO:0000256" key="3">
    <source>
        <dbReference type="SAM" id="MobiDB-lite"/>
    </source>
</evidence>
<dbReference type="PROSITE" id="PS51352">
    <property type="entry name" value="THIOREDOXIN_2"/>
    <property type="match status" value="1"/>
</dbReference>
<dbReference type="Gene3D" id="3.40.30.10">
    <property type="entry name" value="Glutaredoxin"/>
    <property type="match status" value="1"/>
</dbReference>
<dbReference type="SUPFAM" id="SSF48452">
    <property type="entry name" value="TPR-like"/>
    <property type="match status" value="1"/>
</dbReference>
<comment type="caution">
    <text evidence="5">The sequence shown here is derived from an EMBL/GenBank/DDBJ whole genome shotgun (WGS) entry which is preliminary data.</text>
</comment>
<feature type="region of interest" description="Disordered" evidence="3">
    <location>
        <begin position="18"/>
        <end position="53"/>
    </location>
</feature>
<sequence length="313" mass="35130">MVKDDLLDLDIVESDVELDNSDVVEPDYDPPEEIGDPSVDVTEENQEASQESKSRAMDAILEGKLDEAINHLTEAIILNPKSTMLYASRASIFVKLKKPNAAIRDADAALQINPDLAKGYKARGMARALLGLWEAAARDLRVASKLDFDEETSMMLKKVAPNVKKIEEHRKKYEKLHQEKELRILALELLRLSEFKFCSVLLFTGQVIRIESANELGIKLNAATKTRRLAIVYFTATWCGPCRYIAPVYEKLAAEYPKVVFLKIDIDEAMDATAEWNISSIPSFYLSKNGEVVDKVVDVDMNSLEKKIAQHAV</sequence>
<evidence type="ECO:0000313" key="5">
    <source>
        <dbReference type="EMBL" id="KAK6123599.1"/>
    </source>
</evidence>
<keyword evidence="6" id="KW-1185">Reference proteome</keyword>
<dbReference type="Pfam" id="PF00085">
    <property type="entry name" value="Thioredoxin"/>
    <property type="match status" value="1"/>
</dbReference>
<dbReference type="InterPro" id="IPR017937">
    <property type="entry name" value="Thioredoxin_CS"/>
</dbReference>
<dbReference type="InterPro" id="IPR011990">
    <property type="entry name" value="TPR-like_helical_dom_sf"/>
</dbReference>
<dbReference type="SUPFAM" id="SSF52833">
    <property type="entry name" value="Thioredoxin-like"/>
    <property type="match status" value="1"/>
</dbReference>
<dbReference type="SMART" id="SM00028">
    <property type="entry name" value="TPR"/>
    <property type="match status" value="3"/>
</dbReference>